<keyword evidence="4" id="KW-1003">Cell membrane</keyword>
<feature type="transmembrane region" description="Helical" evidence="8">
    <location>
        <begin position="349"/>
        <end position="367"/>
    </location>
</feature>
<dbReference type="PROSITE" id="PS50850">
    <property type="entry name" value="MFS"/>
    <property type="match status" value="1"/>
</dbReference>
<evidence type="ECO:0000256" key="1">
    <source>
        <dbReference type="ARBA" id="ARBA00004651"/>
    </source>
</evidence>
<dbReference type="PROSITE" id="PS00216">
    <property type="entry name" value="SUGAR_TRANSPORT_1"/>
    <property type="match status" value="1"/>
</dbReference>
<dbReference type="GO" id="GO:0022857">
    <property type="term" value="F:transmembrane transporter activity"/>
    <property type="evidence" value="ECO:0007669"/>
    <property type="project" value="InterPro"/>
</dbReference>
<dbReference type="PANTHER" id="PTHR43271:SF1">
    <property type="entry name" value="INNER MEMBRANE TRANSPORT PROTEIN YNFM"/>
    <property type="match status" value="1"/>
</dbReference>
<evidence type="ECO:0000256" key="2">
    <source>
        <dbReference type="ARBA" id="ARBA00008335"/>
    </source>
</evidence>
<keyword evidence="5 8" id="KW-0812">Transmembrane</keyword>
<evidence type="ECO:0000259" key="9">
    <source>
        <dbReference type="PROSITE" id="PS50850"/>
    </source>
</evidence>
<accession>A0A6L6J472</accession>
<dbReference type="Pfam" id="PF07690">
    <property type="entry name" value="MFS_1"/>
    <property type="match status" value="1"/>
</dbReference>
<feature type="transmembrane region" description="Helical" evidence="8">
    <location>
        <begin position="228"/>
        <end position="248"/>
    </location>
</feature>
<dbReference type="InterPro" id="IPR011701">
    <property type="entry name" value="MFS"/>
</dbReference>
<dbReference type="InterPro" id="IPR020846">
    <property type="entry name" value="MFS_dom"/>
</dbReference>
<dbReference type="AlphaFoldDB" id="A0A6L6J472"/>
<evidence type="ECO:0000256" key="4">
    <source>
        <dbReference type="ARBA" id="ARBA00022475"/>
    </source>
</evidence>
<comment type="similarity">
    <text evidence="2">Belongs to the major facilitator superfamily.</text>
</comment>
<feature type="transmembrane region" description="Helical" evidence="8">
    <location>
        <begin position="260"/>
        <end position="279"/>
    </location>
</feature>
<feature type="transmembrane region" description="Helical" evidence="8">
    <location>
        <begin position="171"/>
        <end position="196"/>
    </location>
</feature>
<evidence type="ECO:0000256" key="3">
    <source>
        <dbReference type="ARBA" id="ARBA00022448"/>
    </source>
</evidence>
<dbReference type="Proteomes" id="UP000478740">
    <property type="component" value="Unassembled WGS sequence"/>
</dbReference>
<feature type="transmembrane region" description="Helical" evidence="8">
    <location>
        <begin position="373"/>
        <end position="393"/>
    </location>
</feature>
<feature type="transmembrane region" description="Helical" evidence="8">
    <location>
        <begin position="291"/>
        <end position="308"/>
    </location>
</feature>
<dbReference type="PANTHER" id="PTHR43271">
    <property type="entry name" value="BLL2771 PROTEIN"/>
    <property type="match status" value="1"/>
</dbReference>
<name>A0A6L6J472_9RHOB</name>
<dbReference type="RefSeq" id="WP_155046320.1">
    <property type="nucleotide sequence ID" value="NZ_WMIH01000047.1"/>
</dbReference>
<proteinExistence type="inferred from homology"/>
<feature type="transmembrane region" description="Helical" evidence="8">
    <location>
        <begin position="88"/>
        <end position="107"/>
    </location>
</feature>
<keyword evidence="3" id="KW-0813">Transport</keyword>
<keyword evidence="7 8" id="KW-0472">Membrane</keyword>
<keyword evidence="6 8" id="KW-1133">Transmembrane helix</keyword>
<gene>
    <name evidence="10" type="ORF">GL284_20765</name>
</gene>
<evidence type="ECO:0000256" key="6">
    <source>
        <dbReference type="ARBA" id="ARBA00022989"/>
    </source>
</evidence>
<feature type="transmembrane region" description="Helical" evidence="8">
    <location>
        <begin position="19"/>
        <end position="40"/>
    </location>
</feature>
<organism evidence="10 11">
    <name type="scientific">Paracoccus shanxieyensis</name>
    <dbReference type="NCBI Taxonomy" id="2675752"/>
    <lineage>
        <taxon>Bacteria</taxon>
        <taxon>Pseudomonadati</taxon>
        <taxon>Pseudomonadota</taxon>
        <taxon>Alphaproteobacteria</taxon>
        <taxon>Rhodobacterales</taxon>
        <taxon>Paracoccaceae</taxon>
        <taxon>Paracoccus</taxon>
    </lineage>
</organism>
<feature type="transmembrane region" description="Helical" evidence="8">
    <location>
        <begin position="146"/>
        <end position="165"/>
    </location>
</feature>
<dbReference type="SUPFAM" id="SSF103473">
    <property type="entry name" value="MFS general substrate transporter"/>
    <property type="match status" value="1"/>
</dbReference>
<keyword evidence="11" id="KW-1185">Reference proteome</keyword>
<dbReference type="GO" id="GO:0005886">
    <property type="term" value="C:plasma membrane"/>
    <property type="evidence" value="ECO:0007669"/>
    <property type="project" value="UniProtKB-SubCell"/>
</dbReference>
<feature type="domain" description="Major facilitator superfamily (MFS) profile" evidence="9">
    <location>
        <begin position="18"/>
        <end position="399"/>
    </location>
</feature>
<dbReference type="InterPro" id="IPR036259">
    <property type="entry name" value="MFS_trans_sf"/>
</dbReference>
<sequence>MTDEPPGLSSGIALGSPEYWRIAAAMVAAGFSVFAIMNAVQPLMPIFVAEFGITAASASLSLSLTIAALAVAMLGTARLSDRLGRKPVMAMSLLLSSVTMLLTSVVADWGLLLVLRACCGIAIAGVPAVVITYLSEEMAPASRAAANGIYVSGAALGGMAGRLISGHVADLYGWHAGLAAVGWIGLAAAVAFLVLLPKSRNFTPSRVPPAAELRAYIAHLRDPHQRRLYISAFLLMGAMVSVYNYLGFRLLAAPFGLDPVWVNGMFLLYAVGILIAPPAGALAQRHGETQILQIALVGSLCGMGLMLSERIVVVMLGLTLFTAGFFAAHSIASGWAARSARTARTQASTLYLLAYYMGGALIGWIGGQVWQVFGWPGLCMLIIAGLVQVGWLIGQSTGR</sequence>
<comment type="caution">
    <text evidence="10">The sequence shown here is derived from an EMBL/GenBank/DDBJ whole genome shotgun (WGS) entry which is preliminary data.</text>
</comment>
<protein>
    <submittedName>
        <fullName evidence="10">MFS transporter</fullName>
    </submittedName>
</protein>
<feature type="transmembrane region" description="Helical" evidence="8">
    <location>
        <begin position="314"/>
        <end position="337"/>
    </location>
</feature>
<evidence type="ECO:0000256" key="5">
    <source>
        <dbReference type="ARBA" id="ARBA00022692"/>
    </source>
</evidence>
<feature type="transmembrane region" description="Helical" evidence="8">
    <location>
        <begin position="46"/>
        <end position="76"/>
    </location>
</feature>
<evidence type="ECO:0000313" key="11">
    <source>
        <dbReference type="Proteomes" id="UP000478740"/>
    </source>
</evidence>
<evidence type="ECO:0000313" key="10">
    <source>
        <dbReference type="EMBL" id="MTH66681.1"/>
    </source>
</evidence>
<evidence type="ECO:0000256" key="7">
    <source>
        <dbReference type="ARBA" id="ARBA00023136"/>
    </source>
</evidence>
<dbReference type="CDD" id="cd17324">
    <property type="entry name" value="MFS_NepI_like"/>
    <property type="match status" value="1"/>
</dbReference>
<dbReference type="InterPro" id="IPR005829">
    <property type="entry name" value="Sugar_transporter_CS"/>
</dbReference>
<dbReference type="EMBL" id="WMII01000047">
    <property type="protein sequence ID" value="MTH66681.1"/>
    <property type="molecule type" value="Genomic_DNA"/>
</dbReference>
<comment type="subcellular location">
    <subcellularLocation>
        <location evidence="1">Cell membrane</location>
        <topology evidence="1">Multi-pass membrane protein</topology>
    </subcellularLocation>
</comment>
<reference evidence="10 11" key="1">
    <citation type="submission" date="2019-11" db="EMBL/GenBank/DDBJ databases">
        <authorList>
            <person name="Dong K."/>
        </authorList>
    </citation>
    <scope>NUCLEOTIDE SEQUENCE [LARGE SCALE GENOMIC DNA]</scope>
    <source>
        <strain evidence="10 11">DK608</strain>
    </source>
</reference>
<dbReference type="Gene3D" id="1.20.1250.20">
    <property type="entry name" value="MFS general substrate transporter like domains"/>
    <property type="match status" value="1"/>
</dbReference>
<feature type="transmembrane region" description="Helical" evidence="8">
    <location>
        <begin position="113"/>
        <end position="134"/>
    </location>
</feature>
<evidence type="ECO:0000256" key="8">
    <source>
        <dbReference type="SAM" id="Phobius"/>
    </source>
</evidence>